<evidence type="ECO:0000259" key="2">
    <source>
        <dbReference type="Pfam" id="PF04471"/>
    </source>
</evidence>
<dbReference type="Gene3D" id="3.40.1350.10">
    <property type="match status" value="1"/>
</dbReference>
<feature type="domain" description="Restriction endonuclease type IV Mrr" evidence="2">
    <location>
        <begin position="66"/>
        <end position="173"/>
    </location>
</feature>
<keyword evidence="4" id="KW-1185">Reference proteome</keyword>
<name>B2A434_NATTJ</name>
<protein>
    <submittedName>
        <fullName evidence="3">Restriction endonuclease</fullName>
    </submittedName>
</protein>
<evidence type="ECO:0000256" key="1">
    <source>
        <dbReference type="SAM" id="Phobius"/>
    </source>
</evidence>
<keyword evidence="1" id="KW-0472">Membrane</keyword>
<keyword evidence="3" id="KW-0378">Hydrolase</keyword>
<reference evidence="3 4" key="2">
    <citation type="journal article" date="2011" name="J. Bacteriol.">
        <title>Complete genome sequence of the anaerobic, halophilic alkalithermophile Natranaerobius thermophilus JW/NM-WN-LF.</title>
        <authorList>
            <person name="Zhao B."/>
            <person name="Mesbah N.M."/>
            <person name="Dalin E."/>
            <person name="Goodwin L."/>
            <person name="Nolan M."/>
            <person name="Pitluck S."/>
            <person name="Chertkov O."/>
            <person name="Brettin T.S."/>
            <person name="Han J."/>
            <person name="Larimer F.W."/>
            <person name="Land M.L."/>
            <person name="Hauser L."/>
            <person name="Kyrpides N."/>
            <person name="Wiegel J."/>
        </authorList>
    </citation>
    <scope>NUCLEOTIDE SEQUENCE [LARGE SCALE GENOMIC DNA]</scope>
    <source>
        <strain evidence="4">ATCC BAA-1301 / DSM 18059 / JW/NM-WN-LF</strain>
    </source>
</reference>
<dbReference type="SUPFAM" id="SSF52980">
    <property type="entry name" value="Restriction endonuclease-like"/>
    <property type="match status" value="1"/>
</dbReference>
<dbReference type="InParanoid" id="B2A434"/>
<feature type="transmembrane region" description="Helical" evidence="1">
    <location>
        <begin position="6"/>
        <end position="26"/>
    </location>
</feature>
<dbReference type="EMBL" id="CP001034">
    <property type="protein sequence ID" value="ACB85136.1"/>
    <property type="molecule type" value="Genomic_DNA"/>
</dbReference>
<dbReference type="PANTHER" id="PTHR30015:SF7">
    <property type="entry name" value="TYPE IV METHYL-DIRECTED RESTRICTION ENZYME ECOKMRR"/>
    <property type="match status" value="1"/>
</dbReference>
<sequence length="193" mass="21933">MQSLDYLLVLGIVVCILGFYNAYVYYTSSKSLKEQLINYNMTNRALKKTLLKGLIYRFNTEEGEESPLDFEKFVSDLFQNYYGGNAIVTEESGDGGIDIEHYKGENLYLGQVKCYQAENKVDFNPIAIIHSQMIKKKAKGGFIVTTSEFSENAKRYASNLNIDLIEGDDLVNIWLKSMEESKEQAVDTIPLET</sequence>
<dbReference type="HOGENOM" id="CLU_1364618_0_0_9"/>
<proteinExistence type="predicted"/>
<accession>B2A434</accession>
<keyword evidence="3" id="KW-0255">Endonuclease</keyword>
<dbReference type="eggNOG" id="COG1715">
    <property type="taxonomic scope" value="Bacteria"/>
</dbReference>
<dbReference type="AlphaFoldDB" id="B2A434"/>
<dbReference type="GO" id="GO:0003677">
    <property type="term" value="F:DNA binding"/>
    <property type="evidence" value="ECO:0007669"/>
    <property type="project" value="InterPro"/>
</dbReference>
<keyword evidence="1" id="KW-1133">Transmembrane helix</keyword>
<keyword evidence="1" id="KW-0812">Transmembrane</keyword>
<evidence type="ECO:0000313" key="3">
    <source>
        <dbReference type="EMBL" id="ACB85136.1"/>
    </source>
</evidence>
<dbReference type="InterPro" id="IPR007560">
    <property type="entry name" value="Restrct_endonuc_IV_Mrr"/>
</dbReference>
<dbReference type="InterPro" id="IPR052906">
    <property type="entry name" value="Type_IV_Methyl-Rstrct_Enzyme"/>
</dbReference>
<dbReference type="OrthoDB" id="9797274at2"/>
<evidence type="ECO:0000313" key="4">
    <source>
        <dbReference type="Proteomes" id="UP000001683"/>
    </source>
</evidence>
<gene>
    <name evidence="3" type="ordered locus">Nther_1559</name>
</gene>
<dbReference type="GO" id="GO:0015666">
    <property type="term" value="F:restriction endodeoxyribonuclease activity"/>
    <property type="evidence" value="ECO:0007669"/>
    <property type="project" value="TreeGrafter"/>
</dbReference>
<dbReference type="InterPro" id="IPR011856">
    <property type="entry name" value="tRNA_endonuc-like_dom_sf"/>
</dbReference>
<organism evidence="3 4">
    <name type="scientific">Natranaerobius thermophilus (strain ATCC BAA-1301 / DSM 18059 / JW/NM-WN-LF)</name>
    <dbReference type="NCBI Taxonomy" id="457570"/>
    <lineage>
        <taxon>Bacteria</taxon>
        <taxon>Bacillati</taxon>
        <taxon>Bacillota</taxon>
        <taxon>Clostridia</taxon>
        <taxon>Natranaerobiales</taxon>
        <taxon>Natranaerobiaceae</taxon>
        <taxon>Natranaerobius</taxon>
    </lineage>
</organism>
<dbReference type="PANTHER" id="PTHR30015">
    <property type="entry name" value="MRR RESTRICTION SYSTEM PROTEIN"/>
    <property type="match status" value="1"/>
</dbReference>
<dbReference type="Proteomes" id="UP000001683">
    <property type="component" value="Chromosome"/>
</dbReference>
<reference evidence="3 4" key="1">
    <citation type="submission" date="2008-04" db="EMBL/GenBank/DDBJ databases">
        <title>Complete sequence of chromosome of Natranaerobius thermophilus JW/NM-WN-LF.</title>
        <authorList>
            <consortium name="US DOE Joint Genome Institute"/>
            <person name="Copeland A."/>
            <person name="Lucas S."/>
            <person name="Lapidus A."/>
            <person name="Glavina del Rio T."/>
            <person name="Dalin E."/>
            <person name="Tice H."/>
            <person name="Bruce D."/>
            <person name="Goodwin L."/>
            <person name="Pitluck S."/>
            <person name="Chertkov O."/>
            <person name="Brettin T."/>
            <person name="Detter J.C."/>
            <person name="Han C."/>
            <person name="Kuske C.R."/>
            <person name="Schmutz J."/>
            <person name="Larimer F."/>
            <person name="Land M."/>
            <person name="Hauser L."/>
            <person name="Kyrpides N."/>
            <person name="Lykidis A."/>
            <person name="Mesbah N.M."/>
            <person name="Wiegel J."/>
        </authorList>
    </citation>
    <scope>NUCLEOTIDE SEQUENCE [LARGE SCALE GENOMIC DNA]</scope>
    <source>
        <strain evidence="4">ATCC BAA-1301 / DSM 18059 / JW/NM-WN-LF</strain>
    </source>
</reference>
<dbReference type="InterPro" id="IPR011335">
    <property type="entry name" value="Restrct_endonuc-II-like"/>
</dbReference>
<dbReference type="GO" id="GO:0009307">
    <property type="term" value="P:DNA restriction-modification system"/>
    <property type="evidence" value="ECO:0007669"/>
    <property type="project" value="InterPro"/>
</dbReference>
<dbReference type="STRING" id="457570.Nther_1559"/>
<keyword evidence="3" id="KW-0540">Nuclease</keyword>
<dbReference type="Pfam" id="PF04471">
    <property type="entry name" value="Mrr_cat"/>
    <property type="match status" value="1"/>
</dbReference>
<dbReference type="RefSeq" id="WP_012448006.1">
    <property type="nucleotide sequence ID" value="NC_010718.1"/>
</dbReference>
<dbReference type="KEGG" id="nth:Nther_1559"/>